<name>A0ABY7F2S8_MYAAR</name>
<feature type="chain" id="PRO_5045426251" description="ZSWIM1/3 RNaseH-like domain-containing protein" evidence="1">
    <location>
        <begin position="20"/>
        <end position="217"/>
    </location>
</feature>
<dbReference type="PANTHER" id="PTHR47456">
    <property type="entry name" value="PHD-TYPE DOMAIN-CONTAINING PROTEIN"/>
    <property type="match status" value="1"/>
</dbReference>
<evidence type="ECO:0000259" key="2">
    <source>
        <dbReference type="Pfam" id="PF21056"/>
    </source>
</evidence>
<evidence type="ECO:0000256" key="1">
    <source>
        <dbReference type="SAM" id="SignalP"/>
    </source>
</evidence>
<gene>
    <name evidence="3" type="ORF">MAR_030624</name>
</gene>
<evidence type="ECO:0000313" key="3">
    <source>
        <dbReference type="EMBL" id="WAR16030.1"/>
    </source>
</evidence>
<dbReference type="Pfam" id="PF21056">
    <property type="entry name" value="ZSWIM1-3_RNaseH-like"/>
    <property type="match status" value="1"/>
</dbReference>
<dbReference type="InterPro" id="IPR048324">
    <property type="entry name" value="ZSWIM1-3_RNaseH-like"/>
</dbReference>
<keyword evidence="4" id="KW-1185">Reference proteome</keyword>
<organism evidence="3 4">
    <name type="scientific">Mya arenaria</name>
    <name type="common">Soft-shell clam</name>
    <dbReference type="NCBI Taxonomy" id="6604"/>
    <lineage>
        <taxon>Eukaryota</taxon>
        <taxon>Metazoa</taxon>
        <taxon>Spiralia</taxon>
        <taxon>Lophotrochozoa</taxon>
        <taxon>Mollusca</taxon>
        <taxon>Bivalvia</taxon>
        <taxon>Autobranchia</taxon>
        <taxon>Heteroconchia</taxon>
        <taxon>Euheterodonta</taxon>
        <taxon>Imparidentia</taxon>
        <taxon>Neoheterodontei</taxon>
        <taxon>Myida</taxon>
        <taxon>Myoidea</taxon>
        <taxon>Myidae</taxon>
        <taxon>Mya</taxon>
    </lineage>
</organism>
<dbReference type="Proteomes" id="UP001164746">
    <property type="component" value="Chromosome 10"/>
</dbReference>
<accession>A0ABY7F2S8</accession>
<feature type="domain" description="ZSWIM1/3 RNaseH-like" evidence="2">
    <location>
        <begin position="120"/>
        <end position="215"/>
    </location>
</feature>
<dbReference type="EMBL" id="CP111021">
    <property type="protein sequence ID" value="WAR16030.1"/>
    <property type="molecule type" value="Genomic_DNA"/>
</dbReference>
<keyword evidence="1" id="KW-0732">Signal</keyword>
<evidence type="ECO:0000313" key="4">
    <source>
        <dbReference type="Proteomes" id="UP001164746"/>
    </source>
</evidence>
<sequence>MSSKLVLVLQLSLTPKTSVNVTENETHGSYTKGGKRFLAQPTKQLDCPVKIDIRHSKPKPIFMVTLALNIHTIVPSDNQAKRLRVEICDGSAAPKKGFTFTLPCASDHANHTVGAVEHKFMFVYQSSNMKYLLNRYGNQVTMLDSTYKTSKYTTSLFFLCVKTNTDTQVVATFIDEDEQSSTIAEALSVVQAANINWKPKYFITDQAESEITALNGN</sequence>
<protein>
    <recommendedName>
        <fullName evidence="2">ZSWIM1/3 RNaseH-like domain-containing protein</fullName>
    </recommendedName>
</protein>
<reference evidence="3" key="1">
    <citation type="submission" date="2022-11" db="EMBL/GenBank/DDBJ databases">
        <title>Centuries of genome instability and evolution in soft-shell clam transmissible cancer (bioRxiv).</title>
        <authorList>
            <person name="Hart S.F.M."/>
            <person name="Yonemitsu M.A."/>
            <person name="Giersch R.M."/>
            <person name="Beal B.F."/>
            <person name="Arriagada G."/>
            <person name="Davis B.W."/>
            <person name="Ostrander E.A."/>
            <person name="Goff S.P."/>
            <person name="Metzger M.J."/>
        </authorList>
    </citation>
    <scope>NUCLEOTIDE SEQUENCE</scope>
    <source>
        <strain evidence="3">MELC-2E11</strain>
        <tissue evidence="3">Siphon/mantle</tissue>
    </source>
</reference>
<feature type="signal peptide" evidence="1">
    <location>
        <begin position="1"/>
        <end position="19"/>
    </location>
</feature>
<proteinExistence type="predicted"/>